<evidence type="ECO:0000256" key="4">
    <source>
        <dbReference type="ARBA" id="ARBA00022485"/>
    </source>
</evidence>
<dbReference type="GO" id="GO:0051539">
    <property type="term" value="F:4 iron, 4 sulfur cluster binding"/>
    <property type="evidence" value="ECO:0007669"/>
    <property type="project" value="UniProtKB-KW"/>
</dbReference>
<evidence type="ECO:0000256" key="8">
    <source>
        <dbReference type="ARBA" id="ARBA00023004"/>
    </source>
</evidence>
<dbReference type="Pfam" id="PF10589">
    <property type="entry name" value="NADH_4Fe-4S"/>
    <property type="match status" value="1"/>
</dbReference>
<evidence type="ECO:0000256" key="2">
    <source>
        <dbReference type="ARBA" id="ARBA00001966"/>
    </source>
</evidence>
<evidence type="ECO:0000256" key="7">
    <source>
        <dbReference type="ARBA" id="ARBA00022723"/>
    </source>
</evidence>
<feature type="domain" description="NADH-ubiquinone oxidoreductase 51kDa subunit iron-sulphur binding" evidence="10">
    <location>
        <begin position="221"/>
        <end position="265"/>
    </location>
</feature>
<name>A0A1J5QK39_9ZZZZ</name>
<dbReference type="EMBL" id="MLJW01000683">
    <property type="protein sequence ID" value="OIQ83658.1"/>
    <property type="molecule type" value="Genomic_DNA"/>
</dbReference>
<dbReference type="AlphaFoldDB" id="A0A1J5QK39"/>
<comment type="cofactor">
    <cofactor evidence="2">
        <name>[4Fe-4S] cluster</name>
        <dbReference type="ChEBI" id="CHEBI:49883"/>
    </cofactor>
</comment>
<sequence>MSAKDEILLRHAPHLVLDGLLLAAAVTGAREVHLYSGPVQLASVRRAISERSDARGVILNEAPDYFVSGEASAVVSAIETGSAIPRDRRVRLAVSGLGGRPTVVSNVETLAHVALVARFGAAWFRSVGTDDSPGTRLLTVSGDAVDRKVIEATGGLPLSEALGAVGIDTSRLRAVLVGGYHGAWVPASDLWVRLSSRELEPYGTRPGAGILVALGEQHCGLAASVGIARYLAGQSARQCGPCVNGLPAMAEVLARLAAGGGSARLPDEVRRLAAVVTGRGACSHPDGTARFVLSTLEAFDSDVRAHLAGYCEVTRS</sequence>
<organism evidence="11">
    <name type="scientific">mine drainage metagenome</name>
    <dbReference type="NCBI Taxonomy" id="410659"/>
    <lineage>
        <taxon>unclassified sequences</taxon>
        <taxon>metagenomes</taxon>
        <taxon>ecological metagenomes</taxon>
    </lineage>
</organism>
<evidence type="ECO:0000256" key="1">
    <source>
        <dbReference type="ARBA" id="ARBA00001917"/>
    </source>
</evidence>
<dbReference type="GO" id="GO:0045333">
    <property type="term" value="P:cellular respiration"/>
    <property type="evidence" value="ECO:0007669"/>
    <property type="project" value="TreeGrafter"/>
</dbReference>
<dbReference type="InterPro" id="IPR037225">
    <property type="entry name" value="Nuo51_FMN-bd_sf"/>
</dbReference>
<dbReference type="GO" id="GO:0003954">
    <property type="term" value="F:NADH dehydrogenase activity"/>
    <property type="evidence" value="ECO:0007669"/>
    <property type="project" value="TreeGrafter"/>
</dbReference>
<dbReference type="EC" id="1.6.5.11" evidence="11"/>
<keyword evidence="7" id="KW-0479">Metal-binding</keyword>
<dbReference type="PANTHER" id="PTHR11780:SF10">
    <property type="entry name" value="NADH DEHYDROGENASE [UBIQUINONE] FLAVOPROTEIN 1, MITOCHONDRIAL"/>
    <property type="match status" value="1"/>
</dbReference>
<dbReference type="Gene3D" id="3.40.50.11540">
    <property type="entry name" value="NADH-ubiquinone oxidoreductase 51kDa subunit"/>
    <property type="match status" value="1"/>
</dbReference>
<evidence type="ECO:0000256" key="3">
    <source>
        <dbReference type="ARBA" id="ARBA00007523"/>
    </source>
</evidence>
<keyword evidence="5" id="KW-0285">Flavoprotein</keyword>
<keyword evidence="6" id="KW-0288">FMN</keyword>
<dbReference type="SUPFAM" id="SSF142019">
    <property type="entry name" value="Nqo1 FMN-binding domain-like"/>
    <property type="match status" value="1"/>
</dbReference>
<comment type="cofactor">
    <cofactor evidence="1">
        <name>FMN</name>
        <dbReference type="ChEBI" id="CHEBI:58210"/>
    </cofactor>
</comment>
<keyword evidence="11" id="KW-0560">Oxidoreductase</keyword>
<dbReference type="InterPro" id="IPR019575">
    <property type="entry name" value="Nuop51_4Fe4S-bd"/>
</dbReference>
<dbReference type="Pfam" id="PF01512">
    <property type="entry name" value="Complex1_51K"/>
    <property type="match status" value="1"/>
</dbReference>
<keyword evidence="4" id="KW-0004">4Fe-4S</keyword>
<dbReference type="SUPFAM" id="SSF140490">
    <property type="entry name" value="Nqo1C-terminal domain-like"/>
    <property type="match status" value="1"/>
</dbReference>
<dbReference type="SUPFAM" id="SSF142984">
    <property type="entry name" value="Nqo1 middle domain-like"/>
    <property type="match status" value="1"/>
</dbReference>
<evidence type="ECO:0000259" key="10">
    <source>
        <dbReference type="SMART" id="SM00928"/>
    </source>
</evidence>
<keyword evidence="8" id="KW-0408">Iron</keyword>
<proteinExistence type="inferred from homology"/>
<evidence type="ECO:0000313" key="11">
    <source>
        <dbReference type="EMBL" id="OIQ83658.1"/>
    </source>
</evidence>
<accession>A0A1J5QK39</accession>
<dbReference type="Gene3D" id="1.20.1440.230">
    <property type="entry name" value="NADH-ubiquinone oxidoreductase 51kDa subunit, iron-sulphur binding domain"/>
    <property type="match status" value="1"/>
</dbReference>
<evidence type="ECO:0000256" key="6">
    <source>
        <dbReference type="ARBA" id="ARBA00022643"/>
    </source>
</evidence>
<dbReference type="Gene3D" id="3.10.20.600">
    <property type="match status" value="1"/>
</dbReference>
<comment type="similarity">
    <text evidence="3">Belongs to the complex I 51 kDa subunit family.</text>
</comment>
<gene>
    <name evidence="11" type="primary">nuoF_10</name>
    <name evidence="11" type="ORF">GALL_345310</name>
</gene>
<dbReference type="InterPro" id="IPR011538">
    <property type="entry name" value="Nuo51_FMN-bd"/>
</dbReference>
<protein>
    <submittedName>
        <fullName evidence="11">NADH-quinone oxidoreductase subunit F</fullName>
        <ecNumber evidence="11">1.6.5.11</ecNumber>
    </submittedName>
</protein>
<dbReference type="PANTHER" id="PTHR11780">
    <property type="entry name" value="NADH-UBIQUINONE OXIDOREDUCTASE FLAVOPROTEIN 1 NDUFV1"/>
    <property type="match status" value="1"/>
</dbReference>
<comment type="caution">
    <text evidence="11">The sequence shown here is derived from an EMBL/GenBank/DDBJ whole genome shotgun (WGS) entry which is preliminary data.</text>
</comment>
<evidence type="ECO:0000256" key="5">
    <source>
        <dbReference type="ARBA" id="ARBA00022630"/>
    </source>
</evidence>
<dbReference type="InterPro" id="IPR037207">
    <property type="entry name" value="Nuop51_4Fe4S-bd_sf"/>
</dbReference>
<evidence type="ECO:0000256" key="9">
    <source>
        <dbReference type="ARBA" id="ARBA00023014"/>
    </source>
</evidence>
<keyword evidence="9" id="KW-0411">Iron-sulfur</keyword>
<dbReference type="SMART" id="SM00928">
    <property type="entry name" value="NADH_4Fe-4S"/>
    <property type="match status" value="1"/>
</dbReference>
<dbReference type="InterPro" id="IPR050837">
    <property type="entry name" value="ComplexI_51kDa_subunit"/>
</dbReference>
<dbReference type="GO" id="GO:0046872">
    <property type="term" value="F:metal ion binding"/>
    <property type="evidence" value="ECO:0007669"/>
    <property type="project" value="UniProtKB-KW"/>
</dbReference>
<reference evidence="11" key="1">
    <citation type="submission" date="2016-10" db="EMBL/GenBank/DDBJ databases">
        <title>Sequence of Gallionella enrichment culture.</title>
        <authorList>
            <person name="Poehlein A."/>
            <person name="Muehling M."/>
            <person name="Daniel R."/>
        </authorList>
    </citation>
    <scope>NUCLEOTIDE SEQUENCE</scope>
</reference>